<reference evidence="2 3" key="1">
    <citation type="submission" date="2024-02" db="EMBL/GenBank/DDBJ databases">
        <title>Genome analysis and characterization of Microbaculum marinisediminis sp. nov., isolated from marine sediment.</title>
        <authorList>
            <person name="Du Z.-J."/>
            <person name="Ye Y.-Q."/>
            <person name="Zhang Z.-R."/>
            <person name="Yuan S.-M."/>
            <person name="Zhang X.-Y."/>
        </authorList>
    </citation>
    <scope>NUCLEOTIDE SEQUENCE [LARGE SCALE GENOMIC DNA]</scope>
    <source>
        <strain evidence="2 3">SDUM1044001</strain>
    </source>
</reference>
<protein>
    <submittedName>
        <fullName evidence="2">DUF3095 domain-containing protein</fullName>
    </submittedName>
</protein>
<dbReference type="Proteomes" id="UP001378188">
    <property type="component" value="Unassembled WGS sequence"/>
</dbReference>
<gene>
    <name evidence="2" type="ORF">V3328_10710</name>
</gene>
<keyword evidence="1" id="KW-0812">Transmembrane</keyword>
<keyword evidence="1" id="KW-0472">Membrane</keyword>
<dbReference type="EMBL" id="JAZHOF010000004">
    <property type="protein sequence ID" value="MEJ8571946.1"/>
    <property type="molecule type" value="Genomic_DNA"/>
</dbReference>
<comment type="caution">
    <text evidence="2">The sequence shown here is derived from an EMBL/GenBank/DDBJ whole genome shotgun (WGS) entry which is preliminary data.</text>
</comment>
<organism evidence="2 3">
    <name type="scientific">Microbaculum marinum</name>
    <dbReference type="NCBI Taxonomy" id="1764581"/>
    <lineage>
        <taxon>Bacteria</taxon>
        <taxon>Pseudomonadati</taxon>
        <taxon>Pseudomonadota</taxon>
        <taxon>Alphaproteobacteria</taxon>
        <taxon>Hyphomicrobiales</taxon>
        <taxon>Tepidamorphaceae</taxon>
        <taxon>Microbaculum</taxon>
    </lineage>
</organism>
<dbReference type="AlphaFoldDB" id="A0AAW9RWI6"/>
<sequence length="389" mass="41220">MTQATNTFYEQIPTVDRFEDVGDTARYIPLPAGWLVGVADVESSTKAIAEGRYKAVNMVGASVIAAMMNALQSRDFPFAFGGDGASIAVPPDAAGPAADTLAAVRRYARDSLALTLRVGLVPVETIRAAGHDVRVARFSASPDVSFALFAGNGVNWAETELKAGRLEEPVLPPDAWPDLTGLSCRWEPIEARNGRILSLIAVPTAMASERAFADLVSRISEIANAAPDSAVPVSAEGMNPALSRIGLRMEARSRRGAVGIAAAYLKLLALSAFAWVLFNSHRPLGGFDPDAYKVKSIQNSDFRKFDDGLRMTLDCDASVEGAIREELEAAHAAGIANYGLHVQDAALMTCLVPSVMTDDHMHFIDGAAGGYAQAAVMMKQQMTPPAAAA</sequence>
<evidence type="ECO:0000313" key="2">
    <source>
        <dbReference type="EMBL" id="MEJ8571946.1"/>
    </source>
</evidence>
<dbReference type="Pfam" id="PF11294">
    <property type="entry name" value="DUF3095"/>
    <property type="match status" value="1"/>
</dbReference>
<accession>A0AAW9RWI6</accession>
<dbReference type="RefSeq" id="WP_340329646.1">
    <property type="nucleotide sequence ID" value="NZ_JAZHOF010000004.1"/>
</dbReference>
<keyword evidence="1" id="KW-1133">Transmembrane helix</keyword>
<evidence type="ECO:0000256" key="1">
    <source>
        <dbReference type="SAM" id="Phobius"/>
    </source>
</evidence>
<dbReference type="InterPro" id="IPR021445">
    <property type="entry name" value="DUF3095"/>
</dbReference>
<evidence type="ECO:0000313" key="3">
    <source>
        <dbReference type="Proteomes" id="UP001378188"/>
    </source>
</evidence>
<feature type="transmembrane region" description="Helical" evidence="1">
    <location>
        <begin position="257"/>
        <end position="278"/>
    </location>
</feature>
<keyword evidence="3" id="KW-1185">Reference proteome</keyword>
<name>A0AAW9RWI6_9HYPH</name>
<proteinExistence type="predicted"/>